<evidence type="ECO:0000313" key="2">
    <source>
        <dbReference type="EMBL" id="MBM6857898.1"/>
    </source>
</evidence>
<dbReference type="Proteomes" id="UP000698924">
    <property type="component" value="Unassembled WGS sequence"/>
</dbReference>
<dbReference type="NCBIfam" id="TIGR02474">
    <property type="entry name" value="pec_lyase"/>
    <property type="match status" value="1"/>
</dbReference>
<dbReference type="RefSeq" id="WP_021847475.1">
    <property type="nucleotide sequence ID" value="NZ_JAAZTS010000014.1"/>
</dbReference>
<dbReference type="AlphaFoldDB" id="A0AA41D8P4"/>
<reference evidence="2 3" key="1">
    <citation type="journal article" date="2021" name="Sci. Rep.">
        <title>The distribution of antibiotic resistance genes in chicken gut microbiota commensals.</title>
        <authorList>
            <person name="Juricova H."/>
            <person name="Matiasovicova J."/>
            <person name="Kubasova T."/>
            <person name="Cejkova D."/>
            <person name="Rychlik I."/>
        </authorList>
    </citation>
    <scope>NUCLEOTIDE SEQUENCE [LARGE SCALE GENOMIC DNA]</scope>
    <source>
        <strain evidence="2 3">An421</strain>
    </source>
</reference>
<feature type="chain" id="PRO_5041443884" evidence="1">
    <location>
        <begin position="21"/>
        <end position="369"/>
    </location>
</feature>
<protein>
    <submittedName>
        <fullName evidence="2">Pectate lyase</fullName>
        <ecNumber evidence="2">4.2.2.2</ecNumber>
    </submittedName>
</protein>
<keyword evidence="2" id="KW-0456">Lyase</keyword>
<feature type="signal peptide" evidence="1">
    <location>
        <begin position="1"/>
        <end position="20"/>
    </location>
</feature>
<dbReference type="EC" id="4.2.2.2" evidence="2"/>
<organism evidence="2 3">
    <name type="scientific">Caecibacteroides pullorum</name>
    <dbReference type="NCBI Taxonomy" id="2725562"/>
    <lineage>
        <taxon>Bacteria</taxon>
        <taxon>Pseudomonadati</taxon>
        <taxon>Bacteroidota</taxon>
        <taxon>Bacteroidia</taxon>
        <taxon>Bacteroidales</taxon>
        <taxon>Bacteroidaceae</taxon>
        <taxon>Caecibacteroides</taxon>
    </lineage>
</organism>
<dbReference type="GO" id="GO:0030570">
    <property type="term" value="F:pectate lyase activity"/>
    <property type="evidence" value="ECO:0007669"/>
    <property type="project" value="UniProtKB-EC"/>
</dbReference>
<keyword evidence="1" id="KW-0732">Signal</keyword>
<evidence type="ECO:0000256" key="1">
    <source>
        <dbReference type="SAM" id="SignalP"/>
    </source>
</evidence>
<dbReference type="Gene3D" id="1.50.10.20">
    <property type="match status" value="1"/>
</dbReference>
<proteinExistence type="predicted"/>
<name>A0AA41D8P4_9BACT</name>
<comment type="caution">
    <text evidence="2">The sequence shown here is derived from an EMBL/GenBank/DDBJ whole genome shotgun (WGS) entry which is preliminary data.</text>
</comment>
<keyword evidence="3" id="KW-1185">Reference proteome</keyword>
<evidence type="ECO:0000313" key="3">
    <source>
        <dbReference type="Proteomes" id="UP000698924"/>
    </source>
</evidence>
<dbReference type="InterPro" id="IPR012669">
    <property type="entry name" value="Pectate_lyase"/>
</dbReference>
<sequence>MRKIVLACIAALLSSTLTHAQKSEVTYKSKQPYKSWVKMAPKLNDDFFKTKEAIRIGDNVLLYQQTTGGWPKNIYIPAELDEKEREEVLSEKDDVNQSTIDNTATTTEITYLSRLYNATGIEKYKKAAIKGIRYLFEAQYDNGGWPQFYPRPTGYYTHITYNDDAMINVMELLQDIANDKAPYTYLPEDIRKQAQAAVDKGIECILHTQVKQNGKLTVWCAQHDEHTLAPAKARAYELPSLSGAESDNIVLFLMNLPHPSPEIIASIEGAVNWFKQVQINGLKREYFTNDEGQKDYRMIPCQEGEACDPLWARFYTLEDNRPFFCDRDGIKRYDLSEIGHERRNGYSWYNNGGLKVFKKYEQWKKKLKN</sequence>
<dbReference type="Pfam" id="PF09492">
    <property type="entry name" value="Pec_lyase"/>
    <property type="match status" value="1"/>
</dbReference>
<dbReference type="SUPFAM" id="SSF81853">
    <property type="entry name" value="Family 10 polysaccharide lyase"/>
    <property type="match status" value="1"/>
</dbReference>
<accession>A0AA41D8P4</accession>
<dbReference type="EMBL" id="JACJMO010000014">
    <property type="protein sequence ID" value="MBM6857898.1"/>
    <property type="molecule type" value="Genomic_DNA"/>
</dbReference>
<gene>
    <name evidence="2" type="primary">pelA</name>
    <name evidence="2" type="ORF">H6D15_09860</name>
</gene>